<dbReference type="GeneID" id="66102428"/>
<dbReference type="Proteomes" id="UP000812287">
    <property type="component" value="Unassembled WGS sequence"/>
</dbReference>
<dbReference type="OrthoDB" id="3065623at2759"/>
<feature type="chain" id="PRO_5040234462" evidence="1">
    <location>
        <begin position="20"/>
        <end position="119"/>
    </location>
</feature>
<feature type="signal peptide" evidence="1">
    <location>
        <begin position="1"/>
        <end position="19"/>
    </location>
</feature>
<accession>A0A9P7VP33</accession>
<gene>
    <name evidence="2" type="ORF">BT62DRAFT_226825</name>
</gene>
<dbReference type="EMBL" id="MU250539">
    <property type="protein sequence ID" value="KAG7444781.1"/>
    <property type="molecule type" value="Genomic_DNA"/>
</dbReference>
<keyword evidence="1" id="KW-0732">Signal</keyword>
<dbReference type="RefSeq" id="XP_043038281.1">
    <property type="nucleotide sequence ID" value="XM_043180132.1"/>
</dbReference>
<reference evidence="2" key="1">
    <citation type="submission" date="2020-11" db="EMBL/GenBank/DDBJ databases">
        <title>Adaptations for nitrogen fixation in a non-lichenized fungal sporocarp promotes dispersal by wood-feeding termites.</title>
        <authorList>
            <consortium name="DOE Joint Genome Institute"/>
            <person name="Koch R.A."/>
            <person name="Yoon G."/>
            <person name="Arayal U."/>
            <person name="Lail K."/>
            <person name="Amirebrahimi M."/>
            <person name="Labutti K."/>
            <person name="Lipzen A."/>
            <person name="Riley R."/>
            <person name="Barry K."/>
            <person name="Henrissat B."/>
            <person name="Grigoriev I.V."/>
            <person name="Herr J.R."/>
            <person name="Aime M.C."/>
        </authorList>
    </citation>
    <scope>NUCLEOTIDE SEQUENCE</scope>
    <source>
        <strain evidence="2">MCA 3950</strain>
    </source>
</reference>
<organism evidence="2 3">
    <name type="scientific">Guyanagaster necrorhizus</name>
    <dbReference type="NCBI Taxonomy" id="856835"/>
    <lineage>
        <taxon>Eukaryota</taxon>
        <taxon>Fungi</taxon>
        <taxon>Dikarya</taxon>
        <taxon>Basidiomycota</taxon>
        <taxon>Agaricomycotina</taxon>
        <taxon>Agaricomycetes</taxon>
        <taxon>Agaricomycetidae</taxon>
        <taxon>Agaricales</taxon>
        <taxon>Marasmiineae</taxon>
        <taxon>Physalacriaceae</taxon>
        <taxon>Guyanagaster</taxon>
    </lineage>
</organism>
<evidence type="ECO:0000256" key="1">
    <source>
        <dbReference type="SAM" id="SignalP"/>
    </source>
</evidence>
<name>A0A9P7VP33_9AGAR</name>
<comment type="caution">
    <text evidence="2">The sequence shown here is derived from an EMBL/GenBank/DDBJ whole genome shotgun (WGS) entry which is preliminary data.</text>
</comment>
<keyword evidence="3" id="KW-1185">Reference proteome</keyword>
<sequence length="119" mass="13144">MKFSAFVSLAFLAFGTANAGIIIRPRTEADSGRGFDNGLKAYQARQEDIDSVAPYDNGPSTYWVRGVEESSPYDNGPDTYWVRDIKAREEGVDSAVPYASGPESYWVRDVKARQPEIAS</sequence>
<evidence type="ECO:0000313" key="2">
    <source>
        <dbReference type="EMBL" id="KAG7444781.1"/>
    </source>
</evidence>
<protein>
    <submittedName>
        <fullName evidence="2">Uncharacterized protein</fullName>
    </submittedName>
</protein>
<evidence type="ECO:0000313" key="3">
    <source>
        <dbReference type="Proteomes" id="UP000812287"/>
    </source>
</evidence>
<dbReference type="AlphaFoldDB" id="A0A9P7VP33"/>
<proteinExistence type="predicted"/>